<feature type="compositionally biased region" description="Low complexity" evidence="1">
    <location>
        <begin position="15"/>
        <end position="25"/>
    </location>
</feature>
<comment type="caution">
    <text evidence="3">The sequence shown here is derived from an EMBL/GenBank/DDBJ whole genome shotgun (WGS) entry which is preliminary data.</text>
</comment>
<dbReference type="SMART" id="SM00155">
    <property type="entry name" value="PLDc"/>
    <property type="match status" value="2"/>
</dbReference>
<proteinExistence type="predicted"/>
<dbReference type="CDD" id="cd09110">
    <property type="entry name" value="PLDc_CLS_1"/>
    <property type="match status" value="1"/>
</dbReference>
<feature type="domain" description="PLD phosphodiesterase" evidence="2">
    <location>
        <begin position="349"/>
        <end position="376"/>
    </location>
</feature>
<accession>A0A4V3EJV7</accession>
<dbReference type="Proteomes" id="UP000294558">
    <property type="component" value="Unassembled WGS sequence"/>
</dbReference>
<dbReference type="InterPro" id="IPR001736">
    <property type="entry name" value="PLipase_D/transphosphatidylase"/>
</dbReference>
<dbReference type="SUPFAM" id="SSF56024">
    <property type="entry name" value="Phospholipase D/nuclease"/>
    <property type="match status" value="2"/>
</dbReference>
<evidence type="ECO:0000313" key="3">
    <source>
        <dbReference type="EMBL" id="TDT18678.1"/>
    </source>
</evidence>
<feature type="compositionally biased region" description="Acidic residues" evidence="1">
    <location>
        <begin position="1"/>
        <end position="14"/>
    </location>
</feature>
<name>A0A4V3EJV7_9ACTN</name>
<dbReference type="GO" id="GO:0030572">
    <property type="term" value="F:phosphatidyltransferase activity"/>
    <property type="evidence" value="ECO:0007669"/>
    <property type="project" value="UniProtKB-ARBA"/>
</dbReference>
<dbReference type="InterPro" id="IPR025202">
    <property type="entry name" value="PLD-like_dom"/>
</dbReference>
<sequence length="436" mass="48346">MSTDIDDQTNDDTSTDTSTDTSADTGTDEATADDQASNAGPTNDARSSDSSEERVESWCRTVTAINGVPISPGNQLDILRNGEEIFPAMLEAIDNAERSIDLLTYVYWAGEIGGVFAERLAQRARDGVRVRVLLDGVGAKPIDREMVDLMQSGGAEVRYFRPLDPRHPFRASHRTHRKVMICDETVGFTGGVGIADEWMGDGRSEGNWRDTHVRLVGPGVAGLRSAFLDNWIETEHVLFEPAFDHFPPHADDGDVPIQIIKGTAEPGWNDISMTVRSLIELAEDRIRLTTAYFVPDDDLVLRLCRASERGVDVQILLPGPGADKRFVQLAGEAIYDRLLDHGIKIWCYQPSMLHAKILTLDGLVTLIGSANFNQRSTSLDEEVDIVAFHEGVTAELDADFDADLEHSEAIDPTRWRRRWIGQQVFERAASVIKPWM</sequence>
<dbReference type="EMBL" id="SOAU01000001">
    <property type="protein sequence ID" value="TDT18678.1"/>
    <property type="molecule type" value="Genomic_DNA"/>
</dbReference>
<dbReference type="PROSITE" id="PS50035">
    <property type="entry name" value="PLD"/>
    <property type="match status" value="1"/>
</dbReference>
<dbReference type="CDD" id="cd09159">
    <property type="entry name" value="PLDc_ybhO_like_2"/>
    <property type="match status" value="1"/>
</dbReference>
<dbReference type="RefSeq" id="WP_133870883.1">
    <property type="nucleotide sequence ID" value="NZ_SOAU01000001.1"/>
</dbReference>
<feature type="compositionally biased region" description="Basic and acidic residues" evidence="1">
    <location>
        <begin position="46"/>
        <end position="55"/>
    </location>
</feature>
<dbReference type="OrthoDB" id="9762009at2"/>
<evidence type="ECO:0000259" key="2">
    <source>
        <dbReference type="PROSITE" id="PS50035"/>
    </source>
</evidence>
<reference evidence="3 4" key="1">
    <citation type="submission" date="2019-03" db="EMBL/GenBank/DDBJ databases">
        <title>Sequencing the genomes of 1000 actinobacteria strains.</title>
        <authorList>
            <person name="Klenk H.-P."/>
        </authorList>
    </citation>
    <scope>NUCLEOTIDE SEQUENCE [LARGE SCALE GENOMIC DNA]</scope>
    <source>
        <strain evidence="3 4">DSM 18936</strain>
    </source>
</reference>
<dbReference type="GO" id="GO:0032049">
    <property type="term" value="P:cardiolipin biosynthetic process"/>
    <property type="evidence" value="ECO:0007669"/>
    <property type="project" value="UniProtKB-ARBA"/>
</dbReference>
<dbReference type="PANTHER" id="PTHR21248">
    <property type="entry name" value="CARDIOLIPIN SYNTHASE"/>
    <property type="match status" value="1"/>
</dbReference>
<evidence type="ECO:0000256" key="1">
    <source>
        <dbReference type="SAM" id="MobiDB-lite"/>
    </source>
</evidence>
<dbReference type="Gene3D" id="3.30.870.10">
    <property type="entry name" value="Endonuclease Chain A"/>
    <property type="match status" value="2"/>
</dbReference>
<dbReference type="AlphaFoldDB" id="A0A4V3EJV7"/>
<dbReference type="Pfam" id="PF13091">
    <property type="entry name" value="PLDc_2"/>
    <property type="match status" value="2"/>
</dbReference>
<dbReference type="PANTHER" id="PTHR21248:SF22">
    <property type="entry name" value="PHOSPHOLIPASE D"/>
    <property type="match status" value="1"/>
</dbReference>
<feature type="region of interest" description="Disordered" evidence="1">
    <location>
        <begin position="1"/>
        <end position="55"/>
    </location>
</feature>
<organism evidence="3 4">
    <name type="scientific">Ilumatobacter fluminis</name>
    <dbReference type="NCBI Taxonomy" id="467091"/>
    <lineage>
        <taxon>Bacteria</taxon>
        <taxon>Bacillati</taxon>
        <taxon>Actinomycetota</taxon>
        <taxon>Acidimicrobiia</taxon>
        <taxon>Acidimicrobiales</taxon>
        <taxon>Ilumatobacteraceae</taxon>
        <taxon>Ilumatobacter</taxon>
    </lineage>
</organism>
<protein>
    <submittedName>
        <fullName evidence="3">Cardiolipin synthase</fullName>
    </submittedName>
</protein>
<gene>
    <name evidence="3" type="ORF">BDK89_4308</name>
</gene>
<keyword evidence="4" id="KW-1185">Reference proteome</keyword>
<evidence type="ECO:0000313" key="4">
    <source>
        <dbReference type="Proteomes" id="UP000294558"/>
    </source>
</evidence>